<sequence>MSGGEARAIVLADSAHRGNDAGQAAMLAFARSAAEGYASLEDAAGALAALGLGSGGPPTPDRLRHVLRESGGRYWWPWDPAFGVFWSAEHESHADRVLTAARAARCPILLVRGTESPLVTEEIAGEFCDQVPSARRLDLPGVGHMLTGDDNAVFIDAMRPFLGEITARS</sequence>
<protein>
    <submittedName>
        <fullName evidence="1">Alpha/beta hydrolase</fullName>
    </submittedName>
</protein>
<dbReference type="Gene3D" id="3.40.50.1820">
    <property type="entry name" value="alpha/beta hydrolase"/>
    <property type="match status" value="1"/>
</dbReference>
<keyword evidence="1" id="KW-0378">Hydrolase</keyword>
<evidence type="ECO:0000313" key="1">
    <source>
        <dbReference type="EMBL" id="UUY04576.1"/>
    </source>
</evidence>
<keyword evidence="2" id="KW-1185">Reference proteome</keyword>
<dbReference type="SUPFAM" id="SSF53474">
    <property type="entry name" value="alpha/beta-Hydrolases"/>
    <property type="match status" value="1"/>
</dbReference>
<gene>
    <name evidence="1" type="ORF">LRS13_03300</name>
</gene>
<organism evidence="1 2">
    <name type="scientific">Svornostia abyssi</name>
    <dbReference type="NCBI Taxonomy" id="2898438"/>
    <lineage>
        <taxon>Bacteria</taxon>
        <taxon>Bacillati</taxon>
        <taxon>Actinomycetota</taxon>
        <taxon>Thermoleophilia</taxon>
        <taxon>Solirubrobacterales</taxon>
        <taxon>Baekduiaceae</taxon>
        <taxon>Svornostia</taxon>
    </lineage>
</organism>
<reference evidence="2" key="1">
    <citation type="submission" date="2021-11" db="EMBL/GenBank/DDBJ databases">
        <title>Cultivation dependent microbiological survey of springs from the worlds oldest radium mine currently devoted to the extraction of radon-saturated water.</title>
        <authorList>
            <person name="Kapinusova G."/>
            <person name="Smrhova T."/>
            <person name="Strejcek M."/>
            <person name="Suman J."/>
            <person name="Jani K."/>
            <person name="Pajer P."/>
            <person name="Uhlik O."/>
        </authorList>
    </citation>
    <scope>NUCLEOTIDE SEQUENCE [LARGE SCALE GENOMIC DNA]</scope>
    <source>
        <strain evidence="2">J379</strain>
    </source>
</reference>
<evidence type="ECO:0000313" key="2">
    <source>
        <dbReference type="Proteomes" id="UP001058860"/>
    </source>
</evidence>
<dbReference type="EMBL" id="CP088295">
    <property type="protein sequence ID" value="UUY04576.1"/>
    <property type="molecule type" value="Genomic_DNA"/>
</dbReference>
<accession>A0ABY5PIY0</accession>
<name>A0ABY5PIY0_9ACTN</name>
<dbReference type="InterPro" id="IPR029058">
    <property type="entry name" value="AB_hydrolase_fold"/>
</dbReference>
<dbReference type="GO" id="GO:0016787">
    <property type="term" value="F:hydrolase activity"/>
    <property type="evidence" value="ECO:0007669"/>
    <property type="project" value="UniProtKB-KW"/>
</dbReference>
<proteinExistence type="predicted"/>
<dbReference type="Proteomes" id="UP001058860">
    <property type="component" value="Chromosome"/>
</dbReference>